<protein>
    <recommendedName>
        <fullName evidence="1">NmrA-like domain-containing protein</fullName>
    </recommendedName>
</protein>
<name>A0A401KQ57_ASPAW</name>
<dbReference type="AlphaFoldDB" id="A0A401KQ57"/>
<keyword evidence="3" id="KW-1185">Reference proteome</keyword>
<evidence type="ECO:0000313" key="2">
    <source>
        <dbReference type="EMBL" id="GCB21377.1"/>
    </source>
</evidence>
<accession>A0A401KQ57</accession>
<feature type="domain" description="NmrA-like" evidence="1">
    <location>
        <begin position="3"/>
        <end position="228"/>
    </location>
</feature>
<dbReference type="Proteomes" id="UP000286921">
    <property type="component" value="Unassembled WGS sequence"/>
</dbReference>
<dbReference type="Pfam" id="PF11905">
    <property type="entry name" value="DUF3425"/>
    <property type="match status" value="1"/>
</dbReference>
<dbReference type="PANTHER" id="PTHR38116:SF1">
    <property type="entry name" value="BZIP DOMAIN-CONTAINING PROTEIN"/>
    <property type="match status" value="1"/>
</dbReference>
<organism evidence="2 3">
    <name type="scientific">Aspergillus awamori</name>
    <name type="common">Black koji mold</name>
    <dbReference type="NCBI Taxonomy" id="105351"/>
    <lineage>
        <taxon>Eukaryota</taxon>
        <taxon>Fungi</taxon>
        <taxon>Dikarya</taxon>
        <taxon>Ascomycota</taxon>
        <taxon>Pezizomycotina</taxon>
        <taxon>Eurotiomycetes</taxon>
        <taxon>Eurotiomycetidae</taxon>
        <taxon>Eurotiales</taxon>
        <taxon>Aspergillaceae</taxon>
        <taxon>Aspergillus</taxon>
    </lineage>
</organism>
<dbReference type="Pfam" id="PF05368">
    <property type="entry name" value="NmrA"/>
    <property type="match status" value="1"/>
</dbReference>
<dbReference type="EMBL" id="BDHI01000008">
    <property type="protein sequence ID" value="GCB21377.1"/>
    <property type="molecule type" value="Genomic_DNA"/>
</dbReference>
<gene>
    <name evidence="2" type="ORF">AAWM_04262</name>
</gene>
<dbReference type="InterPro" id="IPR008030">
    <property type="entry name" value="NmrA-like"/>
</dbReference>
<dbReference type="PANTHER" id="PTHR38116">
    <property type="entry name" value="CHROMOSOME 7, WHOLE GENOME SHOTGUN SEQUENCE"/>
    <property type="match status" value="1"/>
</dbReference>
<dbReference type="InterPro" id="IPR036291">
    <property type="entry name" value="NAD(P)-bd_dom_sf"/>
</dbReference>
<evidence type="ECO:0000259" key="1">
    <source>
        <dbReference type="Pfam" id="PF05368"/>
    </source>
</evidence>
<dbReference type="Gene3D" id="3.40.50.720">
    <property type="entry name" value="NAD(P)-binding Rossmann-like Domain"/>
    <property type="match status" value="1"/>
</dbReference>
<proteinExistence type="predicted"/>
<dbReference type="STRING" id="105351.A0A401KQ57"/>
<evidence type="ECO:0000313" key="3">
    <source>
        <dbReference type="Proteomes" id="UP000286921"/>
    </source>
</evidence>
<dbReference type="InterPro" id="IPR021833">
    <property type="entry name" value="DUF3425"/>
</dbReference>
<sequence length="473" mass="52512">MPTTVAIAGLTGKFAQCIASSLQAYPDVFIRGYCRSPQKLPHSLLLARNIKVIKGEIDDRVAAGLFVKGANVVICCYFGSSAVMVQGQKVLIDACEELNVPRYIASDFAVDYTNIPANAIFPKDSARIIREYLASKGTVAGVHILTGGLMETFWSEFFGCWDRTTRSLSFWGTGEETWDLTTYETAAAYTAAVALDKSAVGVLRFRGDRKTILEIKDCFEKVYSAPLNLVSLGSIEELHTTVLDSFRKNPSDVMSWAPKCFAYWCIQPEAQLGDTLDNDRYESVQATNLRAFFLSHAVDELHLINAQILGYTSELMAPSARSSLTSLNISKSYFHALPASLQPTALQRSVHHHPWIDLLPVAELRDNLLRQPETTYDAAQLCRDMRGLQVVNSGRGGVIVWGEPWDPHGWEVTEAFVQKWPWVVRGSRSLLQSTNYWRTQRGEPALSFQNYPAANGGANPRVHEVEEHLGSPA</sequence>
<reference evidence="2 3" key="1">
    <citation type="submission" date="2016-09" db="EMBL/GenBank/DDBJ databases">
        <title>Aspergillus awamori IFM 58123T.</title>
        <authorList>
            <person name="Kusuya Y."/>
            <person name="Shimizu M."/>
            <person name="Takahashi H."/>
            <person name="Yaguchi T."/>
        </authorList>
    </citation>
    <scope>NUCLEOTIDE SEQUENCE [LARGE SCALE GENOMIC DNA]</scope>
    <source>
        <strain evidence="2 3">IFM 58123</strain>
    </source>
</reference>
<dbReference type="SUPFAM" id="SSF51735">
    <property type="entry name" value="NAD(P)-binding Rossmann-fold domains"/>
    <property type="match status" value="1"/>
</dbReference>
<comment type="caution">
    <text evidence="2">The sequence shown here is derived from an EMBL/GenBank/DDBJ whole genome shotgun (WGS) entry which is preliminary data.</text>
</comment>